<keyword evidence="2" id="KW-1003">Cell membrane</keyword>
<evidence type="ECO:0000256" key="3">
    <source>
        <dbReference type="ARBA" id="ARBA00023224"/>
    </source>
</evidence>
<reference evidence="10" key="2">
    <citation type="journal article" date="2018" name="ISME J.">
        <title>A dynamic microbial community with high functional redundancy inhabits the cold, oxic subseafloor aquifer.</title>
        <authorList>
            <person name="Tully B.J."/>
            <person name="Wheat C.G."/>
            <person name="Glazer B.T."/>
            <person name="Huber J.A."/>
        </authorList>
    </citation>
    <scope>NUCLEOTIDE SEQUENCE</scope>
    <source>
        <strain evidence="10">NORP83</strain>
    </source>
</reference>
<dbReference type="EMBL" id="NVUS01000012">
    <property type="protein sequence ID" value="PCJ00398.1"/>
    <property type="molecule type" value="Genomic_DNA"/>
</dbReference>
<dbReference type="InterPro" id="IPR004089">
    <property type="entry name" value="MCPsignal_dom"/>
</dbReference>
<feature type="domain" description="T-SNARE coiled-coil homology" evidence="8">
    <location>
        <begin position="572"/>
        <end position="624"/>
    </location>
</feature>
<dbReference type="Gene3D" id="1.10.287.950">
    <property type="entry name" value="Methyl-accepting chemotaxis protein"/>
    <property type="match status" value="1"/>
</dbReference>
<sequence length="666" mass="71685">MFSNISNTINRLSVKTQVISITVLSLLGIAGIVLGANYTSLQVADATDFNIIATDKASLFSEMDRYGLEMRRREKDYLSQLNDESLVQYSEALALGLEVSDKLMSEIENTGNKQVLTEITVGFKALSDQFDAVVELSRQLGVDQKSGYVGALNKSVVDMETTLSDIGKTLAIPGQLKSVSIQLLILRLHQNAFMMSGDAEHLAAYEANGKILAKEVKGVFLKPKVKRGLKKAIKNYQEAFGIWSTTRDEYNHEITKMNVIYDGYTPKIKQMIETYNAESLQATAGRIATRQSSNILLGIISLIIGLMIAVISLVIATNIASKIKQLNLRMSSLADGETDADIPNIGLKNELGDMAKSLLVFKQNTVARIKSEIEKQQLDDEEARKASYVSGLIENFQTSAAGSIGNVQQASDKLEGVSKSLSETAADMQSQSEIVTNNVQNTSENVLNAASAAEEMVASISEIAQQATRSTAITETARDKTVEAVQVINTLGASAKHIEQVVKLIEEIAEQTNLLALNATIEAARAGDAGRGFAVVANEVKSLASQTAKATEEIAERVNNIQVDSLKANEVIAQVEEIIIDLSESSVGVASAVEEQSSVINEIAMNVTNASGLSTKSADSMNVVGTSINEAKAVSSDVYGLVNDLNGQLSKLEDDISHFLKDVKTA</sequence>
<evidence type="ECO:0000313" key="10">
    <source>
        <dbReference type="EMBL" id="PCJ00398.1"/>
    </source>
</evidence>
<dbReference type="InterPro" id="IPR000727">
    <property type="entry name" value="T_SNARE_dom"/>
</dbReference>
<proteinExistence type="inferred from homology"/>
<evidence type="ECO:0000256" key="6">
    <source>
        <dbReference type="SAM" id="Phobius"/>
    </source>
</evidence>
<evidence type="ECO:0000259" key="8">
    <source>
        <dbReference type="PROSITE" id="PS50192"/>
    </source>
</evidence>
<dbReference type="Gene3D" id="6.10.340.10">
    <property type="match status" value="1"/>
</dbReference>
<evidence type="ECO:0000256" key="2">
    <source>
        <dbReference type="ARBA" id="ARBA00022519"/>
    </source>
</evidence>
<dbReference type="PROSITE" id="PS50885">
    <property type="entry name" value="HAMP"/>
    <property type="match status" value="1"/>
</dbReference>
<dbReference type="SMART" id="SM01358">
    <property type="entry name" value="HBM"/>
    <property type="match status" value="1"/>
</dbReference>
<keyword evidence="2" id="KW-0997">Cell inner membrane</keyword>
<keyword evidence="3 5" id="KW-0807">Transducer</keyword>
<dbReference type="Pfam" id="PF00672">
    <property type="entry name" value="HAMP"/>
    <property type="match status" value="1"/>
</dbReference>
<dbReference type="PROSITE" id="PS50192">
    <property type="entry name" value="T_SNARE"/>
    <property type="match status" value="1"/>
</dbReference>
<evidence type="ECO:0000256" key="4">
    <source>
        <dbReference type="ARBA" id="ARBA00029447"/>
    </source>
</evidence>
<feature type="transmembrane region" description="Helical" evidence="6">
    <location>
        <begin position="295"/>
        <end position="320"/>
    </location>
</feature>
<dbReference type="PANTHER" id="PTHR32089">
    <property type="entry name" value="METHYL-ACCEPTING CHEMOTAXIS PROTEIN MCPB"/>
    <property type="match status" value="1"/>
</dbReference>
<reference key="1">
    <citation type="submission" date="2017-08" db="EMBL/GenBank/DDBJ databases">
        <title>A dynamic microbial community with high functional redundancy inhabits the cold, oxic subseafloor aquifer.</title>
        <authorList>
            <person name="Tully B.J."/>
            <person name="Wheat C.G."/>
            <person name="Glazer B.T."/>
            <person name="Huber J.A."/>
        </authorList>
    </citation>
    <scope>NUCLEOTIDE SEQUENCE [LARGE SCALE GENOMIC DNA]</scope>
</reference>
<keyword evidence="6" id="KW-0472">Membrane</keyword>
<comment type="similarity">
    <text evidence="4">Belongs to the methyl-accepting chemotaxis (MCP) protein family.</text>
</comment>
<keyword evidence="6" id="KW-0812">Transmembrane</keyword>
<keyword evidence="6" id="KW-1133">Transmembrane helix</keyword>
<dbReference type="GO" id="GO:0005886">
    <property type="term" value="C:plasma membrane"/>
    <property type="evidence" value="ECO:0007669"/>
    <property type="project" value="UniProtKB-SubCell"/>
</dbReference>
<dbReference type="SMART" id="SM00283">
    <property type="entry name" value="MA"/>
    <property type="match status" value="1"/>
</dbReference>
<gene>
    <name evidence="10" type="ORF">COB13_10290</name>
</gene>
<dbReference type="Pfam" id="PF00015">
    <property type="entry name" value="MCPsignal"/>
    <property type="match status" value="1"/>
</dbReference>
<dbReference type="SMART" id="SM00304">
    <property type="entry name" value="HAMP"/>
    <property type="match status" value="1"/>
</dbReference>
<protein>
    <recommendedName>
        <fullName evidence="11">Methyl-accepting chemotaxis protein</fullName>
    </recommendedName>
</protein>
<dbReference type="InterPro" id="IPR003660">
    <property type="entry name" value="HAMP_dom"/>
</dbReference>
<evidence type="ECO:0000259" key="7">
    <source>
        <dbReference type="PROSITE" id="PS50111"/>
    </source>
</evidence>
<dbReference type="AlphaFoldDB" id="A0A2A4Z1F2"/>
<organism evidence="10">
    <name type="scientific">OCS116 cluster bacterium</name>
    <dbReference type="NCBI Taxonomy" id="2030921"/>
    <lineage>
        <taxon>Bacteria</taxon>
        <taxon>Pseudomonadati</taxon>
        <taxon>Pseudomonadota</taxon>
        <taxon>Alphaproteobacteria</taxon>
        <taxon>OCS116 cluster</taxon>
    </lineage>
</organism>
<feature type="domain" description="Methyl-accepting transducer" evidence="7">
    <location>
        <begin position="410"/>
        <end position="646"/>
    </location>
</feature>
<dbReference type="SUPFAM" id="SSF58104">
    <property type="entry name" value="Methyl-accepting chemotaxis protein (MCP) signaling domain"/>
    <property type="match status" value="1"/>
</dbReference>
<dbReference type="GO" id="GO:0007165">
    <property type="term" value="P:signal transduction"/>
    <property type="evidence" value="ECO:0007669"/>
    <property type="project" value="UniProtKB-KW"/>
</dbReference>
<dbReference type="InterPro" id="IPR032255">
    <property type="entry name" value="HBM"/>
</dbReference>
<dbReference type="PROSITE" id="PS50111">
    <property type="entry name" value="CHEMOTAXIS_TRANSDUC_2"/>
    <property type="match status" value="1"/>
</dbReference>
<feature type="domain" description="HAMP" evidence="9">
    <location>
        <begin position="317"/>
        <end position="370"/>
    </location>
</feature>
<evidence type="ECO:0000256" key="1">
    <source>
        <dbReference type="ARBA" id="ARBA00004429"/>
    </source>
</evidence>
<comment type="subcellular location">
    <subcellularLocation>
        <location evidence="1">Cell inner membrane</location>
        <topology evidence="1">Multi-pass membrane protein</topology>
    </subcellularLocation>
</comment>
<evidence type="ECO:0000256" key="5">
    <source>
        <dbReference type="PROSITE-ProRule" id="PRU00284"/>
    </source>
</evidence>
<evidence type="ECO:0000259" key="9">
    <source>
        <dbReference type="PROSITE" id="PS50885"/>
    </source>
</evidence>
<dbReference type="PANTHER" id="PTHR32089:SF112">
    <property type="entry name" value="LYSOZYME-LIKE PROTEIN-RELATED"/>
    <property type="match status" value="1"/>
</dbReference>
<comment type="caution">
    <text evidence="10">The sequence shown here is derived from an EMBL/GenBank/DDBJ whole genome shotgun (WGS) entry which is preliminary data.</text>
</comment>
<accession>A0A2A4Z1F2</accession>
<name>A0A2A4Z1F2_9PROT</name>
<evidence type="ECO:0008006" key="11">
    <source>
        <dbReference type="Google" id="ProtNLM"/>
    </source>
</evidence>